<dbReference type="InterPro" id="IPR050598">
    <property type="entry name" value="AminoAcid_Transporter"/>
</dbReference>
<feature type="transmembrane region" description="Helical" evidence="5">
    <location>
        <begin position="234"/>
        <end position="255"/>
    </location>
</feature>
<dbReference type="GO" id="GO:0015179">
    <property type="term" value="F:L-amino acid transmembrane transporter activity"/>
    <property type="evidence" value="ECO:0007669"/>
    <property type="project" value="TreeGrafter"/>
</dbReference>
<evidence type="ECO:0000256" key="2">
    <source>
        <dbReference type="ARBA" id="ARBA00022692"/>
    </source>
</evidence>
<dbReference type="RefSeq" id="WP_041975330.1">
    <property type="nucleotide sequence ID" value="NZ_CBXV010000004.1"/>
</dbReference>
<feature type="transmembrane region" description="Helical" evidence="5">
    <location>
        <begin position="53"/>
        <end position="73"/>
    </location>
</feature>
<sequence>MVSEAIEKDEGVPKATLSTFDVVAIIVGIVVGAGIFKTPSLIAANVSDIVEMLALWMIGGALSFVGALCYAELATTYPNAGGDYHYLHRAFGRGVSFLFVWARMTVIQTGSIAFLAFVFGDYASQLVRLGPHSAAIYAGAVVLALTMLNVAGIDPGKSAQNLLTSIEICGLLSVIVAGLILVAPMADGTDAVDTIENGGHSIGLAMVFVLLTYGGWNEAAYVSAEIRGERRIAWALFVSLGLITTLYVLANLAYWRALGLAGMVRSEVVAADLMRRAVGEGGGRLISLIIALSALTSANATVITGARAAYAVGRDYRLFGFLGRWDERAGTPVNALIAQGAVALALVVFGAMTRDGFTTIVEYTAPVFWLFFLLTGVALFVLRVKEKERQRPFTVPLYPVVPLIFCASSAYMLHSSLRYTGIGAVAGVAVLACGLPIFGLARRRA</sequence>
<protein>
    <submittedName>
        <fullName evidence="6">Amino acid/polyamine/organocation transporter, APC superfamily (TC 2.A.3)</fullName>
    </submittedName>
</protein>
<keyword evidence="3 5" id="KW-1133">Transmembrane helix</keyword>
<feature type="transmembrane region" description="Helical" evidence="5">
    <location>
        <begin position="202"/>
        <end position="222"/>
    </location>
</feature>
<dbReference type="InterPro" id="IPR002293">
    <property type="entry name" value="AA/rel_permease1"/>
</dbReference>
<evidence type="ECO:0000313" key="7">
    <source>
        <dbReference type="Proteomes" id="UP000031518"/>
    </source>
</evidence>
<dbReference type="GO" id="GO:0016020">
    <property type="term" value="C:membrane"/>
    <property type="evidence" value="ECO:0007669"/>
    <property type="project" value="UniProtKB-SubCell"/>
</dbReference>
<evidence type="ECO:0000256" key="3">
    <source>
        <dbReference type="ARBA" id="ARBA00022989"/>
    </source>
</evidence>
<dbReference type="Pfam" id="PF13520">
    <property type="entry name" value="AA_permease_2"/>
    <property type="match status" value="1"/>
</dbReference>
<feature type="transmembrane region" description="Helical" evidence="5">
    <location>
        <begin position="131"/>
        <end position="150"/>
    </location>
</feature>
<dbReference type="AlphaFoldDB" id="A0A0B6WYW5"/>
<evidence type="ECO:0000256" key="4">
    <source>
        <dbReference type="ARBA" id="ARBA00023136"/>
    </source>
</evidence>
<dbReference type="Proteomes" id="UP000031518">
    <property type="component" value="Unassembled WGS sequence"/>
</dbReference>
<comment type="subcellular location">
    <subcellularLocation>
        <location evidence="1">Membrane</location>
        <topology evidence="1">Multi-pass membrane protein</topology>
    </subcellularLocation>
</comment>
<dbReference type="PANTHER" id="PTHR11785">
    <property type="entry name" value="AMINO ACID TRANSPORTER"/>
    <property type="match status" value="1"/>
</dbReference>
<feature type="transmembrane region" description="Helical" evidence="5">
    <location>
        <begin position="94"/>
        <end position="119"/>
    </location>
</feature>
<organism evidence="6 7">
    <name type="scientific">Pyrinomonas methylaliphatogenes</name>
    <dbReference type="NCBI Taxonomy" id="454194"/>
    <lineage>
        <taxon>Bacteria</taxon>
        <taxon>Pseudomonadati</taxon>
        <taxon>Acidobacteriota</taxon>
        <taxon>Blastocatellia</taxon>
        <taxon>Blastocatellales</taxon>
        <taxon>Pyrinomonadaceae</taxon>
        <taxon>Pyrinomonas</taxon>
    </lineage>
</organism>
<dbReference type="EMBL" id="CBXV010000004">
    <property type="protein sequence ID" value="CDM65345.1"/>
    <property type="molecule type" value="Genomic_DNA"/>
</dbReference>
<reference evidence="6 7" key="2">
    <citation type="submission" date="2015-01" db="EMBL/GenBank/DDBJ databases">
        <title>Complete genome sequence of Pyrinomonas methylaliphatogenes type strain K22T.</title>
        <authorList>
            <person name="Lee K.C.Y."/>
            <person name="Power J.F."/>
            <person name="Dunfield P.F."/>
            <person name="Morgan X.C."/>
            <person name="Huttenhower C."/>
            <person name="Stott M.B."/>
        </authorList>
    </citation>
    <scope>NUCLEOTIDE SEQUENCE [LARGE SCALE GENOMIC DNA]</scope>
    <source>
        <strain evidence="6 7">K22</strain>
    </source>
</reference>
<feature type="transmembrane region" description="Helical" evidence="5">
    <location>
        <begin position="363"/>
        <end position="382"/>
    </location>
</feature>
<name>A0A0B6WYW5_9BACT</name>
<feature type="transmembrane region" description="Helical" evidence="5">
    <location>
        <begin position="12"/>
        <end position="33"/>
    </location>
</feature>
<feature type="transmembrane region" description="Helical" evidence="5">
    <location>
        <begin position="394"/>
        <end position="413"/>
    </location>
</feature>
<gene>
    <name evidence="6" type="ORF">PYK22_01343</name>
</gene>
<dbReference type="Gene3D" id="1.20.1740.10">
    <property type="entry name" value="Amino acid/polyamine transporter I"/>
    <property type="match status" value="1"/>
</dbReference>
<keyword evidence="4 5" id="KW-0472">Membrane</keyword>
<reference evidence="6 7" key="1">
    <citation type="submission" date="2013-12" db="EMBL/GenBank/DDBJ databases">
        <authorList>
            <person name="Stott M."/>
        </authorList>
    </citation>
    <scope>NUCLEOTIDE SEQUENCE [LARGE SCALE GENOMIC DNA]</scope>
    <source>
        <strain evidence="6 7">K22</strain>
    </source>
</reference>
<proteinExistence type="predicted"/>
<dbReference type="OrthoDB" id="3181223at2"/>
<dbReference type="PANTHER" id="PTHR11785:SF512">
    <property type="entry name" value="SOBREMESA, ISOFORM B"/>
    <property type="match status" value="1"/>
</dbReference>
<keyword evidence="2 5" id="KW-0812">Transmembrane</keyword>
<feature type="transmembrane region" description="Helical" evidence="5">
    <location>
        <begin position="162"/>
        <end position="182"/>
    </location>
</feature>
<feature type="transmembrane region" description="Helical" evidence="5">
    <location>
        <begin position="285"/>
        <end position="312"/>
    </location>
</feature>
<evidence type="ECO:0000256" key="5">
    <source>
        <dbReference type="SAM" id="Phobius"/>
    </source>
</evidence>
<keyword evidence="7" id="KW-1185">Reference proteome</keyword>
<dbReference type="PIRSF" id="PIRSF006060">
    <property type="entry name" value="AA_transporter"/>
    <property type="match status" value="1"/>
</dbReference>
<evidence type="ECO:0000313" key="6">
    <source>
        <dbReference type="EMBL" id="CDM65345.1"/>
    </source>
</evidence>
<feature type="transmembrane region" description="Helical" evidence="5">
    <location>
        <begin position="419"/>
        <end position="441"/>
    </location>
</feature>
<dbReference type="STRING" id="454194.PYK22_01343"/>
<accession>A0A0B6WYW5</accession>
<feature type="transmembrane region" description="Helical" evidence="5">
    <location>
        <begin position="333"/>
        <end position="351"/>
    </location>
</feature>
<evidence type="ECO:0000256" key="1">
    <source>
        <dbReference type="ARBA" id="ARBA00004141"/>
    </source>
</evidence>